<reference evidence="1 2" key="1">
    <citation type="submission" date="2018-05" db="EMBL/GenBank/DDBJ databases">
        <title>Genomic Encyclopedia of Type Strains, Phase IV (KMG-IV): sequencing the most valuable type-strain genomes for metagenomic binning, comparative biology and taxonomic classification.</title>
        <authorList>
            <person name="Goeker M."/>
        </authorList>
    </citation>
    <scope>NUCLEOTIDE SEQUENCE [LARGE SCALE GENOMIC DNA]</scope>
    <source>
        <strain evidence="1 2">DSM 28556</strain>
    </source>
</reference>
<protein>
    <submittedName>
        <fullName evidence="1">Uncharacterized protein</fullName>
    </submittedName>
</protein>
<gene>
    <name evidence="1" type="ORF">DFR56_12247</name>
</gene>
<dbReference type="EMBL" id="QJJQ01000022">
    <property type="protein sequence ID" value="PXW81437.1"/>
    <property type="molecule type" value="Genomic_DNA"/>
</dbReference>
<evidence type="ECO:0000313" key="1">
    <source>
        <dbReference type="EMBL" id="PXW81437.1"/>
    </source>
</evidence>
<proteinExistence type="predicted"/>
<sequence length="42" mass="4505">MAKVTLMLRLYSDEADGSEIPNGTKLKDVTNGVNQAVVLVDV</sequence>
<dbReference type="Proteomes" id="UP000247978">
    <property type="component" value="Unassembled WGS sequence"/>
</dbReference>
<name>A0A2V3VIB2_9BACI</name>
<accession>A0A2V3VIB2</accession>
<comment type="caution">
    <text evidence="1">The sequence shown here is derived from an EMBL/GenBank/DDBJ whole genome shotgun (WGS) entry which is preliminary data.</text>
</comment>
<keyword evidence="2" id="KW-1185">Reference proteome</keyword>
<organism evidence="1 2">
    <name type="scientific">Pseudogracilibacillus auburnensis</name>
    <dbReference type="NCBI Taxonomy" id="1494959"/>
    <lineage>
        <taxon>Bacteria</taxon>
        <taxon>Bacillati</taxon>
        <taxon>Bacillota</taxon>
        <taxon>Bacilli</taxon>
        <taxon>Bacillales</taxon>
        <taxon>Bacillaceae</taxon>
        <taxon>Pseudogracilibacillus</taxon>
    </lineage>
</organism>
<dbReference type="AlphaFoldDB" id="A0A2V3VIB2"/>
<evidence type="ECO:0000313" key="2">
    <source>
        <dbReference type="Proteomes" id="UP000247978"/>
    </source>
</evidence>
<dbReference type="RefSeq" id="WP_280523484.1">
    <property type="nucleotide sequence ID" value="NZ_JBHUHB010000001.1"/>
</dbReference>